<accession>A0A975CD15</accession>
<evidence type="ECO:0000313" key="1">
    <source>
        <dbReference type="EMBL" id="QTD44213.1"/>
    </source>
</evidence>
<sequence length="401" mass="43942">MPKAKPAPLALAVPESLTMSSREIAELTGKEHKHVMRDIRTMLTDLGDGPVLDHVSESKDARGYTAEIRLPKDLTINRKELLGDAWGTAGKPLLSVINEDGLRRLLRQSNTKHAQSMLKWLDITVMAHFKDVLGVPVPVFLPGPIAQPTSTPAPLTVAVPESLTGAAAPLMSSREIAELTGKEHKNVLADIRKMLAELGVTSAEFSANLPDSYGRAQQCFNLPKDLTLTLVAGYNVRMRHRIVTRWMELESQAAKPQAPTLPDFTNPAEAARAWADQHDKAAALAGVEGDLTMSSREIAELTGKRHADVMRDLRAVFSGLDIDSTQFCAEYRDSTGRPLPMFNLPKDLTLTLVAGYNVRMRHRIVSRWMELEAKEVKPKAPVLPDFTNPAEAARAWASGAS</sequence>
<dbReference type="AlphaFoldDB" id="A0A975CD15"/>
<dbReference type="Proteomes" id="UP000663903">
    <property type="component" value="Chromosome"/>
</dbReference>
<keyword evidence="2" id="KW-1185">Reference proteome</keyword>
<dbReference type="RefSeq" id="WP_208007771.1">
    <property type="nucleotide sequence ID" value="NZ_CP071796.1"/>
</dbReference>
<dbReference type="Pfam" id="PF09669">
    <property type="entry name" value="Phage_pRha"/>
    <property type="match status" value="3"/>
</dbReference>
<dbReference type="KEGG" id="otd:J1M35_13905"/>
<proteinExistence type="predicted"/>
<organism evidence="1 2">
    <name type="scientific">Ottowia testudinis</name>
    <dbReference type="NCBI Taxonomy" id="2816950"/>
    <lineage>
        <taxon>Bacteria</taxon>
        <taxon>Pseudomonadati</taxon>
        <taxon>Pseudomonadota</taxon>
        <taxon>Betaproteobacteria</taxon>
        <taxon>Burkholderiales</taxon>
        <taxon>Comamonadaceae</taxon>
        <taxon>Ottowia</taxon>
    </lineage>
</organism>
<name>A0A975CD15_9BURK</name>
<reference evidence="1" key="1">
    <citation type="submission" date="2021-03" db="EMBL/GenBank/DDBJ databases">
        <title>Ottowia sp. 27C isolated from the cloaca of a Giant Asian pond turtle (Heosemys grandis).</title>
        <authorList>
            <person name="Spergser J."/>
            <person name="Busse H.-J."/>
        </authorList>
    </citation>
    <scope>NUCLEOTIDE SEQUENCE</scope>
    <source>
        <strain evidence="1">27C</strain>
    </source>
</reference>
<dbReference type="EMBL" id="CP071796">
    <property type="protein sequence ID" value="QTD44213.1"/>
    <property type="molecule type" value="Genomic_DNA"/>
</dbReference>
<dbReference type="InterPro" id="IPR014054">
    <property type="entry name" value="Phage_regulatory_Rha"/>
</dbReference>
<gene>
    <name evidence="1" type="ORF">J1M35_13905</name>
</gene>
<protein>
    <submittedName>
        <fullName evidence="1">Rha family transcriptional regulator</fullName>
    </submittedName>
</protein>
<evidence type="ECO:0000313" key="2">
    <source>
        <dbReference type="Proteomes" id="UP000663903"/>
    </source>
</evidence>